<keyword evidence="6 7" id="KW-0472">Membrane</keyword>
<dbReference type="GO" id="GO:0005886">
    <property type="term" value="C:plasma membrane"/>
    <property type="evidence" value="ECO:0007669"/>
    <property type="project" value="UniProtKB-SubCell"/>
</dbReference>
<dbReference type="Pfam" id="PF03706">
    <property type="entry name" value="LPG_synthase_TM"/>
    <property type="match status" value="1"/>
</dbReference>
<proteinExistence type="inferred from homology"/>
<feature type="transmembrane region" description="Helical" evidence="7">
    <location>
        <begin position="270"/>
        <end position="289"/>
    </location>
</feature>
<evidence type="ECO:0008006" key="10">
    <source>
        <dbReference type="Google" id="ProtNLM"/>
    </source>
</evidence>
<feature type="transmembrane region" description="Helical" evidence="7">
    <location>
        <begin position="18"/>
        <end position="36"/>
    </location>
</feature>
<dbReference type="EMBL" id="FNCA01000002">
    <property type="protein sequence ID" value="SDF58522.1"/>
    <property type="molecule type" value="Genomic_DNA"/>
</dbReference>
<protein>
    <recommendedName>
        <fullName evidence="10">Integral membrane protein</fullName>
    </recommendedName>
</protein>
<organism evidence="8 9">
    <name type="scientific">Methanolobus vulcani</name>
    <dbReference type="NCBI Taxonomy" id="38026"/>
    <lineage>
        <taxon>Archaea</taxon>
        <taxon>Methanobacteriati</taxon>
        <taxon>Methanobacteriota</taxon>
        <taxon>Stenosarchaea group</taxon>
        <taxon>Methanomicrobia</taxon>
        <taxon>Methanosarcinales</taxon>
        <taxon>Methanosarcinaceae</taxon>
        <taxon>Methanolobus</taxon>
    </lineage>
</organism>
<evidence type="ECO:0000256" key="5">
    <source>
        <dbReference type="ARBA" id="ARBA00022989"/>
    </source>
</evidence>
<feature type="transmembrane region" description="Helical" evidence="7">
    <location>
        <begin position="301"/>
        <end position="318"/>
    </location>
</feature>
<evidence type="ECO:0000256" key="4">
    <source>
        <dbReference type="ARBA" id="ARBA00022692"/>
    </source>
</evidence>
<dbReference type="NCBIfam" id="TIGR00374">
    <property type="entry name" value="flippase-like domain"/>
    <property type="match status" value="1"/>
</dbReference>
<dbReference type="OrthoDB" id="351177at2157"/>
<dbReference type="RefSeq" id="WP_091709123.1">
    <property type="nucleotide sequence ID" value="NZ_FNCA01000002.1"/>
</dbReference>
<keyword evidence="9" id="KW-1185">Reference proteome</keyword>
<reference evidence="8 9" key="1">
    <citation type="submission" date="2016-10" db="EMBL/GenBank/DDBJ databases">
        <authorList>
            <person name="Varghese N."/>
            <person name="Submissions S."/>
        </authorList>
    </citation>
    <scope>NUCLEOTIDE SEQUENCE [LARGE SCALE GENOMIC DNA]</scope>
    <source>
        <strain evidence="8 9">PL 12/M</strain>
    </source>
</reference>
<name>A0A7Z7AVT2_9EURY</name>
<dbReference type="AlphaFoldDB" id="A0A7Z7AVT2"/>
<dbReference type="Proteomes" id="UP000199259">
    <property type="component" value="Unassembled WGS sequence"/>
</dbReference>
<dbReference type="InterPro" id="IPR022791">
    <property type="entry name" value="L-PG_synthase/AglD"/>
</dbReference>
<evidence type="ECO:0000256" key="1">
    <source>
        <dbReference type="ARBA" id="ARBA00004651"/>
    </source>
</evidence>
<sequence>MNNDKTVFSYRNVIDKKTIISFLVSFAIIAFLIKSIDINEVLKASKNLNVTLFIMAIVVHYISFLIRGLRWKKLLKNINVNVGTLSVTEMVFLSWFANSIVPAKMGDVYRSHLLKKETNTPISNTIGTIMIERIFDILLLLVLLSISGFLLFKNKMPDEIFHSIEIGYILLVIIMVGLVFFITMKEKMLRIIPEKFHFHFINFHDSIFDSFSDRKTMLYVIVTTALTWFFESSRFLLVTKSMGLELAIPAIIFVVLASSLLTAIPLTPAGLGAVEVSIVFILGIMGVDTNIAAAVALLDRLISYWSVLLTGSIVYIYSNQK</sequence>
<evidence type="ECO:0000313" key="9">
    <source>
        <dbReference type="Proteomes" id="UP000199259"/>
    </source>
</evidence>
<evidence type="ECO:0000256" key="3">
    <source>
        <dbReference type="ARBA" id="ARBA00022475"/>
    </source>
</evidence>
<evidence type="ECO:0000256" key="6">
    <source>
        <dbReference type="ARBA" id="ARBA00023136"/>
    </source>
</evidence>
<feature type="transmembrane region" description="Helical" evidence="7">
    <location>
        <begin position="78"/>
        <end position="97"/>
    </location>
</feature>
<comment type="subcellular location">
    <subcellularLocation>
        <location evidence="1">Cell membrane</location>
        <topology evidence="1">Multi-pass membrane protein</topology>
    </subcellularLocation>
</comment>
<dbReference type="PANTHER" id="PTHR39087">
    <property type="entry name" value="UPF0104 MEMBRANE PROTEIN MJ1595"/>
    <property type="match status" value="1"/>
</dbReference>
<feature type="transmembrane region" description="Helical" evidence="7">
    <location>
        <begin position="134"/>
        <end position="152"/>
    </location>
</feature>
<feature type="transmembrane region" description="Helical" evidence="7">
    <location>
        <begin position="164"/>
        <end position="184"/>
    </location>
</feature>
<evidence type="ECO:0000256" key="7">
    <source>
        <dbReference type="SAM" id="Phobius"/>
    </source>
</evidence>
<keyword evidence="3" id="KW-1003">Cell membrane</keyword>
<comment type="caution">
    <text evidence="8">The sequence shown here is derived from an EMBL/GenBank/DDBJ whole genome shotgun (WGS) entry which is preliminary data.</text>
</comment>
<gene>
    <name evidence="8" type="ORF">SAMN04488589_0957</name>
</gene>
<feature type="transmembrane region" description="Helical" evidence="7">
    <location>
        <begin position="48"/>
        <end position="66"/>
    </location>
</feature>
<evidence type="ECO:0000256" key="2">
    <source>
        <dbReference type="ARBA" id="ARBA00011061"/>
    </source>
</evidence>
<feature type="transmembrane region" description="Helical" evidence="7">
    <location>
        <begin position="244"/>
        <end position="264"/>
    </location>
</feature>
<keyword evidence="5 7" id="KW-1133">Transmembrane helix</keyword>
<comment type="similarity">
    <text evidence="2">Belongs to the UPF0104 family.</text>
</comment>
<feature type="transmembrane region" description="Helical" evidence="7">
    <location>
        <begin position="217"/>
        <end position="237"/>
    </location>
</feature>
<evidence type="ECO:0000313" key="8">
    <source>
        <dbReference type="EMBL" id="SDF58522.1"/>
    </source>
</evidence>
<dbReference type="PANTHER" id="PTHR39087:SF2">
    <property type="entry name" value="UPF0104 MEMBRANE PROTEIN MJ1595"/>
    <property type="match status" value="1"/>
</dbReference>
<accession>A0A7Z7AVT2</accession>
<keyword evidence="4 7" id="KW-0812">Transmembrane</keyword>